<feature type="transmembrane region" description="Helical" evidence="1">
    <location>
        <begin position="116"/>
        <end position="141"/>
    </location>
</feature>
<dbReference type="AlphaFoldDB" id="A0A175JIE7"/>
<evidence type="ECO:0000313" key="3">
    <source>
        <dbReference type="Proteomes" id="UP000078387"/>
    </source>
</evidence>
<keyword evidence="1" id="KW-0812">Transmembrane</keyword>
<accession>A0A175JIE7</accession>
<feature type="transmembrane region" description="Helical" evidence="1">
    <location>
        <begin position="200"/>
        <end position="226"/>
    </location>
</feature>
<dbReference type="VEuPathDB" id="AmoebaDB:EHI8A_144980"/>
<reference evidence="2 3" key="1">
    <citation type="submission" date="2016-05" db="EMBL/GenBank/DDBJ databases">
        <title>First whole genome sequencing of Entamoeba histolytica HM1:IMSS-clone-6.</title>
        <authorList>
            <person name="Mukherjee Avik.K."/>
            <person name="Izumyama S."/>
            <person name="Nakada-Tsukui K."/>
            <person name="Nozaki T."/>
        </authorList>
    </citation>
    <scope>NUCLEOTIDE SEQUENCE [LARGE SCALE GENOMIC DNA]</scope>
    <source>
        <strain evidence="2 3">HM1:IMSS clone 6</strain>
    </source>
</reference>
<feature type="transmembrane region" description="Helical" evidence="1">
    <location>
        <begin position="72"/>
        <end position="95"/>
    </location>
</feature>
<proteinExistence type="predicted"/>
<gene>
    <name evidence="2" type="ORF">CL6EHI_131220</name>
</gene>
<dbReference type="Proteomes" id="UP000078387">
    <property type="component" value="Unassembled WGS sequence"/>
</dbReference>
<dbReference type="VEuPathDB" id="AmoebaDB:KM1_230380"/>
<dbReference type="VEuPathDB" id="AmoebaDB:EHI_131220"/>
<evidence type="ECO:0000313" key="2">
    <source>
        <dbReference type="EMBL" id="GAT93470.1"/>
    </source>
</evidence>
<dbReference type="VEuPathDB" id="AmoebaDB:EHI7A_127770"/>
<organism evidence="2 3">
    <name type="scientific">Entamoeba histolytica</name>
    <dbReference type="NCBI Taxonomy" id="5759"/>
    <lineage>
        <taxon>Eukaryota</taxon>
        <taxon>Amoebozoa</taxon>
        <taxon>Evosea</taxon>
        <taxon>Archamoebae</taxon>
        <taxon>Mastigamoebida</taxon>
        <taxon>Entamoebidae</taxon>
        <taxon>Entamoeba</taxon>
    </lineage>
</organism>
<dbReference type="eggNOG" id="ENOG502RDNW">
    <property type="taxonomic scope" value="Eukaryota"/>
</dbReference>
<name>A0A175JIE7_ENTHI</name>
<keyword evidence="1" id="KW-0472">Membrane</keyword>
<feature type="transmembrane region" description="Helical" evidence="1">
    <location>
        <begin position="161"/>
        <end position="180"/>
    </location>
</feature>
<dbReference type="VEuPathDB" id="AmoebaDB:EHI5A_070170"/>
<feature type="transmembrane region" description="Helical" evidence="1">
    <location>
        <begin position="43"/>
        <end position="66"/>
    </location>
</feature>
<feature type="transmembrane region" description="Helical" evidence="1">
    <location>
        <begin position="12"/>
        <end position="31"/>
    </location>
</feature>
<keyword evidence="1" id="KW-1133">Transmembrane helix</keyword>
<protein>
    <submittedName>
        <fullName evidence="2">Uncharacterized protein</fullName>
    </submittedName>
</protein>
<evidence type="ECO:0000256" key="1">
    <source>
        <dbReference type="SAM" id="Phobius"/>
    </source>
</evidence>
<dbReference type="EMBL" id="BDEQ01000001">
    <property type="protein sequence ID" value="GAT93470.1"/>
    <property type="molecule type" value="Genomic_DNA"/>
</dbReference>
<comment type="caution">
    <text evidence="2">The sequence shown here is derived from an EMBL/GenBank/DDBJ whole genome shotgun (WGS) entry which is preliminary data.</text>
</comment>
<sequence length="266" mass="30967">MNNDLPNPPLAYFSVIWYLVLLIVIVFEVYWNYIHPPFTKTFSIFVLIEIIFLICQTCCLCLYAYSTTQGCVIYLLQRFCDIVHILSLFMSYCVWGNGYFKNVTYGVKTAWNSLKAPYFILLAMILYDIISISLSVSFTILSGDCTSIVYSNISNAISFLNLFQTFVVICVLIAVLIWFIRYNRKMKVNHESLLGKIYLLFLYCFIVSTVIIFTIFVLKFILLLVLRITNISLDFALYKIFMHHIPDLLQVLAEIFLTLNMNECFI</sequence>